<name>A0A974RX78_9GAMM</name>
<sequence>MKTIIVFILSALMSSIAFAESDLCSTNLKKIERYKATEAITMGSPNKERVHELRLQAEEYQKQGDIENCIATTEQALLILKQHTSK</sequence>
<feature type="signal peptide" evidence="1">
    <location>
        <begin position="1"/>
        <end position="19"/>
    </location>
</feature>
<dbReference type="EMBL" id="CP067393">
    <property type="protein sequence ID" value="QQP85938.1"/>
    <property type="molecule type" value="Genomic_DNA"/>
</dbReference>
<reference evidence="2 3" key="1">
    <citation type="submission" date="2021-01" db="EMBL/GenBank/DDBJ databases">
        <title>Entomomonas sp. F2A isolated from a house cricket (Acheta domesticus).</title>
        <authorList>
            <person name="Spergser J."/>
            <person name="Busse H.-J."/>
        </authorList>
    </citation>
    <scope>NUCLEOTIDE SEQUENCE [LARGE SCALE GENOMIC DNA]</scope>
    <source>
        <strain evidence="2 3">F2A</strain>
    </source>
</reference>
<evidence type="ECO:0000256" key="1">
    <source>
        <dbReference type="SAM" id="SignalP"/>
    </source>
</evidence>
<protein>
    <recommendedName>
        <fullName evidence="4">Tetratricopeptide repeat protein</fullName>
    </recommendedName>
</protein>
<organism evidence="2 3">
    <name type="scientific">Entomomonas asaccharolytica</name>
    <dbReference type="NCBI Taxonomy" id="2785331"/>
    <lineage>
        <taxon>Bacteria</taxon>
        <taxon>Pseudomonadati</taxon>
        <taxon>Pseudomonadota</taxon>
        <taxon>Gammaproteobacteria</taxon>
        <taxon>Pseudomonadales</taxon>
        <taxon>Pseudomonadaceae</taxon>
        <taxon>Entomomonas</taxon>
    </lineage>
</organism>
<evidence type="ECO:0000313" key="3">
    <source>
        <dbReference type="Proteomes" id="UP000595278"/>
    </source>
</evidence>
<dbReference type="AlphaFoldDB" id="A0A974RX78"/>
<feature type="chain" id="PRO_5037999871" description="Tetratricopeptide repeat protein" evidence="1">
    <location>
        <begin position="20"/>
        <end position="86"/>
    </location>
</feature>
<dbReference type="Proteomes" id="UP000595278">
    <property type="component" value="Chromosome"/>
</dbReference>
<accession>A0A974RX78</accession>
<dbReference type="RefSeq" id="WP_201093186.1">
    <property type="nucleotide sequence ID" value="NZ_CP067393.1"/>
</dbReference>
<keyword evidence="1" id="KW-0732">Signal</keyword>
<evidence type="ECO:0008006" key="4">
    <source>
        <dbReference type="Google" id="ProtNLM"/>
    </source>
</evidence>
<keyword evidence="3" id="KW-1185">Reference proteome</keyword>
<evidence type="ECO:0000313" key="2">
    <source>
        <dbReference type="EMBL" id="QQP85938.1"/>
    </source>
</evidence>
<dbReference type="KEGG" id="eaz:JHT90_01380"/>
<gene>
    <name evidence="2" type="ORF">JHT90_01380</name>
</gene>
<proteinExistence type="predicted"/>